<reference evidence="2 3" key="1">
    <citation type="submission" date="2010-03" db="EMBL/GenBank/DDBJ databases">
        <title>The genome sequence of Alistipes shahii WAL 8301.</title>
        <authorList>
            <consortium name="metaHIT consortium -- http://www.metahit.eu/"/>
            <person name="Pajon A."/>
            <person name="Turner K."/>
            <person name="Parkhill J."/>
        </authorList>
    </citation>
    <scope>NUCLEOTIDE SEQUENCE [LARGE SCALE GENOMIC DNA]</scope>
    <source>
        <strain evidence="2 3">WAL 8301</strain>
    </source>
</reference>
<sequence length="46" mass="4883">MKAVYTKPELEVFAVAVEAGFAISQPDGGELGPTSEDYSDNGDLTY</sequence>
<proteinExistence type="predicted"/>
<name>D4IQL5_9BACT</name>
<dbReference type="AlphaFoldDB" id="D4IQL5"/>
<dbReference type="GeneID" id="92756342"/>
<accession>D4IQL5</accession>
<evidence type="ECO:0000313" key="3">
    <source>
        <dbReference type="Proteomes" id="UP000008794"/>
    </source>
</evidence>
<reference evidence="2 3" key="2">
    <citation type="submission" date="2010-03" db="EMBL/GenBank/DDBJ databases">
        <authorList>
            <person name="Pajon A."/>
        </authorList>
    </citation>
    <scope>NUCLEOTIDE SEQUENCE [LARGE SCALE GENOMIC DNA]</scope>
    <source>
        <strain evidence="2 3">WAL 8301</strain>
    </source>
</reference>
<evidence type="ECO:0000313" key="2">
    <source>
        <dbReference type="EMBL" id="CBK65227.1"/>
    </source>
</evidence>
<dbReference type="PATRIC" id="fig|717959.3.peg.1711"/>
<dbReference type="EMBL" id="FP929032">
    <property type="protein sequence ID" value="CBK65227.1"/>
    <property type="molecule type" value="Genomic_DNA"/>
</dbReference>
<feature type="region of interest" description="Disordered" evidence="1">
    <location>
        <begin position="24"/>
        <end position="46"/>
    </location>
</feature>
<dbReference type="STRING" id="717959.AL1_31520"/>
<keyword evidence="3" id="KW-1185">Reference proteome</keyword>
<dbReference type="RefSeq" id="WP_015548017.1">
    <property type="nucleotide sequence ID" value="NC_021030.1"/>
</dbReference>
<gene>
    <name evidence="2" type="ORF">AL1_31520</name>
</gene>
<evidence type="ECO:0000256" key="1">
    <source>
        <dbReference type="SAM" id="MobiDB-lite"/>
    </source>
</evidence>
<organism evidence="2 3">
    <name type="scientific">Alistipes shahii WAL 8301</name>
    <dbReference type="NCBI Taxonomy" id="717959"/>
    <lineage>
        <taxon>Bacteria</taxon>
        <taxon>Pseudomonadati</taxon>
        <taxon>Bacteroidota</taxon>
        <taxon>Bacteroidia</taxon>
        <taxon>Bacteroidales</taxon>
        <taxon>Rikenellaceae</taxon>
        <taxon>Alistipes</taxon>
    </lineage>
</organism>
<dbReference type="Proteomes" id="UP000008794">
    <property type="component" value="Chromosome"/>
</dbReference>
<protein>
    <submittedName>
        <fullName evidence="2">Uncharacterized protein</fullName>
    </submittedName>
</protein>
<dbReference type="HOGENOM" id="CLU_3211522_0_0_10"/>
<dbReference type="KEGG" id="ash:AL1_31520"/>